<feature type="region of interest" description="Disordered" evidence="1">
    <location>
        <begin position="1"/>
        <end position="22"/>
    </location>
</feature>
<dbReference type="Pfam" id="PF19495">
    <property type="entry name" value="DUF6030"/>
    <property type="match status" value="1"/>
</dbReference>
<evidence type="ECO:0000256" key="1">
    <source>
        <dbReference type="SAM" id="MobiDB-lite"/>
    </source>
</evidence>
<proteinExistence type="predicted"/>
<dbReference type="AlphaFoldDB" id="A0A4R2D233"/>
<dbReference type="Proteomes" id="UP000295351">
    <property type="component" value="Unassembled WGS sequence"/>
</dbReference>
<protein>
    <submittedName>
        <fullName evidence="3">Uncharacterized protein</fullName>
    </submittedName>
</protein>
<dbReference type="InterPro" id="IPR046071">
    <property type="entry name" value="DUF6030"/>
</dbReference>
<gene>
    <name evidence="3" type="ORF">EV665_107204</name>
</gene>
<accession>A0A4R2D233</accession>
<comment type="caution">
    <text evidence="3">The sequence shown here is derived from an EMBL/GenBank/DDBJ whole genome shotgun (WGS) entry which is preliminary data.</text>
</comment>
<evidence type="ECO:0000256" key="2">
    <source>
        <dbReference type="SAM" id="Phobius"/>
    </source>
</evidence>
<name>A0A4R2D233_SHIGR</name>
<feature type="compositionally biased region" description="Low complexity" evidence="1">
    <location>
        <begin position="7"/>
        <end position="19"/>
    </location>
</feature>
<evidence type="ECO:0000313" key="3">
    <source>
        <dbReference type="EMBL" id="TCN45369.1"/>
    </source>
</evidence>
<organism evidence="3 4">
    <name type="scientific">Shinella granuli</name>
    <dbReference type="NCBI Taxonomy" id="323621"/>
    <lineage>
        <taxon>Bacteria</taxon>
        <taxon>Pseudomonadati</taxon>
        <taxon>Pseudomonadota</taxon>
        <taxon>Alphaproteobacteria</taxon>
        <taxon>Hyphomicrobiales</taxon>
        <taxon>Rhizobiaceae</taxon>
        <taxon>Shinella</taxon>
    </lineage>
</organism>
<feature type="transmembrane region" description="Helical" evidence="2">
    <location>
        <begin position="32"/>
        <end position="53"/>
    </location>
</feature>
<keyword evidence="2" id="KW-1133">Transmembrane helix</keyword>
<keyword evidence="2" id="KW-0812">Transmembrane</keyword>
<sequence>MDPARHGSGTTASTRATARFGMTERKQGRSGLVVFGLLAIVLLGAIGATVLLANDYRNLNRLLARFGYDPVAVTPQTRALRPYEMKGNRVPRAKGLIPERLLTPVTPMQTRFVRTIRKAPEMLCEALRRSGFETAGWKAGLFDQQSWECQSYREFPDASDGTNPSSSAFLSIRGNAETRVSSFRIKLNIENTATQNRVTDAVIAAIEVFLDEVRWEEAPDIFADIRALKEFDIIRFGNRIQLKKEFSETPRYNFIITPDRTRNRGSYLPDYFDRGRWLPLPDKL</sequence>
<dbReference type="EMBL" id="SLVX01000007">
    <property type="protein sequence ID" value="TCN45369.1"/>
    <property type="molecule type" value="Genomic_DNA"/>
</dbReference>
<reference evidence="3 4" key="1">
    <citation type="submission" date="2019-03" db="EMBL/GenBank/DDBJ databases">
        <title>Genomic Encyclopedia of Type Strains, Phase IV (KMG-IV): sequencing the most valuable type-strain genomes for metagenomic binning, comparative biology and taxonomic classification.</title>
        <authorList>
            <person name="Goeker M."/>
        </authorList>
    </citation>
    <scope>NUCLEOTIDE SEQUENCE [LARGE SCALE GENOMIC DNA]</scope>
    <source>
        <strain evidence="3 4">DSM 18401</strain>
    </source>
</reference>
<keyword evidence="2" id="KW-0472">Membrane</keyword>
<evidence type="ECO:0000313" key="4">
    <source>
        <dbReference type="Proteomes" id="UP000295351"/>
    </source>
</evidence>
<keyword evidence="4" id="KW-1185">Reference proteome</keyword>